<evidence type="ECO:0000313" key="2">
    <source>
        <dbReference type="Proteomes" id="UP000708208"/>
    </source>
</evidence>
<reference evidence="1" key="1">
    <citation type="submission" date="2021-06" db="EMBL/GenBank/DDBJ databases">
        <authorList>
            <person name="Hodson N. C."/>
            <person name="Mongue J. A."/>
            <person name="Jaron S. K."/>
        </authorList>
    </citation>
    <scope>NUCLEOTIDE SEQUENCE</scope>
</reference>
<feature type="non-terminal residue" evidence="1">
    <location>
        <position position="1"/>
    </location>
</feature>
<dbReference type="EMBL" id="CAJVCH010552599">
    <property type="protein sequence ID" value="CAG7829721.1"/>
    <property type="molecule type" value="Genomic_DNA"/>
</dbReference>
<organism evidence="1 2">
    <name type="scientific">Allacma fusca</name>
    <dbReference type="NCBI Taxonomy" id="39272"/>
    <lineage>
        <taxon>Eukaryota</taxon>
        <taxon>Metazoa</taxon>
        <taxon>Ecdysozoa</taxon>
        <taxon>Arthropoda</taxon>
        <taxon>Hexapoda</taxon>
        <taxon>Collembola</taxon>
        <taxon>Symphypleona</taxon>
        <taxon>Sminthuridae</taxon>
        <taxon>Allacma</taxon>
    </lineage>
</organism>
<name>A0A8J2LCV8_9HEXA</name>
<dbReference type="Proteomes" id="UP000708208">
    <property type="component" value="Unassembled WGS sequence"/>
</dbReference>
<sequence length="10" mass="1150">LAGKNRIHEI</sequence>
<proteinExistence type="predicted"/>
<accession>A0A8J2LCV8</accession>
<keyword evidence="2" id="KW-1185">Reference proteome</keyword>
<gene>
    <name evidence="1" type="ORF">AFUS01_LOCUS39566</name>
</gene>
<evidence type="ECO:0000313" key="1">
    <source>
        <dbReference type="EMBL" id="CAG7829721.1"/>
    </source>
</evidence>
<protein>
    <submittedName>
        <fullName evidence="1">Uncharacterized protein</fullName>
    </submittedName>
</protein>
<comment type="caution">
    <text evidence="1">The sequence shown here is derived from an EMBL/GenBank/DDBJ whole genome shotgun (WGS) entry which is preliminary data.</text>
</comment>